<organism evidence="3 4">
    <name type="scientific">Arthrobacter gyeryongensis</name>
    <dbReference type="NCBI Taxonomy" id="1650592"/>
    <lineage>
        <taxon>Bacteria</taxon>
        <taxon>Bacillati</taxon>
        <taxon>Actinomycetota</taxon>
        <taxon>Actinomycetes</taxon>
        <taxon>Micrococcales</taxon>
        <taxon>Micrococcaceae</taxon>
        <taxon>Arthrobacter</taxon>
    </lineage>
</organism>
<sequence length="538" mass="57611">MARMKLFTRPSRKAADPAAVTAAPVNADPAKTGRQPREAGPGSRGWAGRGGGMAALVPSVTEYRGTTVQVCGLWPFSSGASSPMIGVPLGRHEETQATVCCDPISWFQRARLISNPSAFILGKPGLGKSTLVRRMFLGLSAQGVRPLVLGDLKGEHVKAVKALGGQVISLGRGVGYLNILDPGQAVEAAQLLEDSGHHEDAARVRADAHGRRLNMVVSLITISRNNPPTDQEQTILDRALRVLDDTFEGIPVLKDLLDVIVSAPDELRQVALDRGDIAVYLQETRALEATLLGLTGGGKLGEIFSAQTTNPMKRDRAVVFDVSSIDETETDLQAAVLLACWSYGFGTVNVANALADAGLEPRRNYFVVLDELWRALRSGKGMVDRVDALTRLNRSVGVGQIMISHTMSDLMALPAEEDRMKARGFVERSGMVICGGLPASEMPQLTSAIPLSRQEQQKLISWQDPPAWDSRGLDVEPPGRGKFLIKVGGRPGIPVQIGLTSIEQGSEGLNDTNTRWNKPAQTLMEPAAPQPPVEGGTP</sequence>
<proteinExistence type="predicted"/>
<dbReference type="Proteomes" id="UP001500200">
    <property type="component" value="Unassembled WGS sequence"/>
</dbReference>
<feature type="compositionally biased region" description="Low complexity" evidence="1">
    <location>
        <begin position="16"/>
        <end position="30"/>
    </location>
</feature>
<feature type="domain" description="Helicase HerA central" evidence="2">
    <location>
        <begin position="120"/>
        <end position="338"/>
    </location>
</feature>
<dbReference type="Gene3D" id="3.40.50.300">
    <property type="entry name" value="P-loop containing nucleotide triphosphate hydrolases"/>
    <property type="match status" value="2"/>
</dbReference>
<dbReference type="EMBL" id="BAABKK010000038">
    <property type="protein sequence ID" value="GAA5202163.1"/>
    <property type="molecule type" value="Genomic_DNA"/>
</dbReference>
<reference evidence="4" key="1">
    <citation type="journal article" date="2019" name="Int. J. Syst. Evol. Microbiol.">
        <title>The Global Catalogue of Microorganisms (GCM) 10K type strain sequencing project: providing services to taxonomists for standard genome sequencing and annotation.</title>
        <authorList>
            <consortium name="The Broad Institute Genomics Platform"/>
            <consortium name="The Broad Institute Genome Sequencing Center for Infectious Disease"/>
            <person name="Wu L."/>
            <person name="Ma J."/>
        </authorList>
    </citation>
    <scope>NUCLEOTIDE SEQUENCE [LARGE SCALE GENOMIC DNA]</scope>
    <source>
        <strain evidence="4">JCM 18514</strain>
    </source>
</reference>
<name>A0ABP9SVU7_9MICC</name>
<dbReference type="Pfam" id="PF01935">
    <property type="entry name" value="DUF87"/>
    <property type="match status" value="1"/>
</dbReference>
<keyword evidence="4" id="KW-1185">Reference proteome</keyword>
<feature type="region of interest" description="Disordered" evidence="1">
    <location>
        <begin position="1"/>
        <end position="50"/>
    </location>
</feature>
<evidence type="ECO:0000313" key="3">
    <source>
        <dbReference type="EMBL" id="GAA5202163.1"/>
    </source>
</evidence>
<dbReference type="PANTHER" id="PTHR30121:SF6">
    <property type="entry name" value="SLR6007 PROTEIN"/>
    <property type="match status" value="1"/>
</dbReference>
<feature type="compositionally biased region" description="Polar residues" evidence="1">
    <location>
        <begin position="503"/>
        <end position="520"/>
    </location>
</feature>
<dbReference type="InterPro" id="IPR027417">
    <property type="entry name" value="P-loop_NTPase"/>
</dbReference>
<dbReference type="RefSeq" id="WP_345453758.1">
    <property type="nucleotide sequence ID" value="NZ_BAABKK010000038.1"/>
</dbReference>
<evidence type="ECO:0000256" key="1">
    <source>
        <dbReference type="SAM" id="MobiDB-lite"/>
    </source>
</evidence>
<accession>A0ABP9SVU7</accession>
<dbReference type="SUPFAM" id="SSF52540">
    <property type="entry name" value="P-loop containing nucleoside triphosphate hydrolases"/>
    <property type="match status" value="1"/>
</dbReference>
<feature type="region of interest" description="Disordered" evidence="1">
    <location>
        <begin position="503"/>
        <end position="538"/>
    </location>
</feature>
<gene>
    <name evidence="3" type="ORF">GCM10023346_48400</name>
</gene>
<protein>
    <submittedName>
        <fullName evidence="3">ATPase</fullName>
    </submittedName>
</protein>
<dbReference type="InterPro" id="IPR002789">
    <property type="entry name" value="HerA_central"/>
</dbReference>
<dbReference type="PANTHER" id="PTHR30121">
    <property type="entry name" value="UNCHARACTERIZED PROTEIN YJGR-RELATED"/>
    <property type="match status" value="1"/>
</dbReference>
<evidence type="ECO:0000313" key="4">
    <source>
        <dbReference type="Proteomes" id="UP001500200"/>
    </source>
</evidence>
<evidence type="ECO:0000259" key="2">
    <source>
        <dbReference type="Pfam" id="PF01935"/>
    </source>
</evidence>
<comment type="caution">
    <text evidence="3">The sequence shown here is derived from an EMBL/GenBank/DDBJ whole genome shotgun (WGS) entry which is preliminary data.</text>
</comment>
<dbReference type="InterPro" id="IPR051162">
    <property type="entry name" value="T4SS_component"/>
</dbReference>